<feature type="binding site" evidence="2">
    <location>
        <position position="59"/>
    </location>
    <ligand>
        <name>substrate</name>
    </ligand>
</feature>
<dbReference type="Pfam" id="PF22636">
    <property type="entry name" value="FlK"/>
    <property type="match status" value="1"/>
</dbReference>
<protein>
    <recommendedName>
        <fullName evidence="3">Fluoroacetyl-CoA-specific thioesterase-like domain-containing protein</fullName>
    </recommendedName>
</protein>
<proteinExistence type="predicted"/>
<feature type="active site" evidence="1">
    <location>
        <position position="66"/>
    </location>
</feature>
<gene>
    <name evidence="4" type="ORF">HMPREF9708_01182</name>
</gene>
<dbReference type="eggNOG" id="COG5496">
    <property type="taxonomic scope" value="Bacteria"/>
</dbReference>
<dbReference type="PANTHER" id="PTHR36934:SF1">
    <property type="entry name" value="THIOESTERASE DOMAIN-CONTAINING PROTEIN"/>
    <property type="match status" value="1"/>
</dbReference>
<dbReference type="InterPro" id="IPR054485">
    <property type="entry name" value="FlK-like_dom"/>
</dbReference>
<dbReference type="AlphaFoldDB" id="H3NJZ3"/>
<evidence type="ECO:0000313" key="4">
    <source>
        <dbReference type="EMBL" id="EHR36510.1"/>
    </source>
</evidence>
<keyword evidence="5" id="KW-1185">Reference proteome</keyword>
<feature type="active site" evidence="1">
    <location>
        <position position="30"/>
    </location>
</feature>
<dbReference type="PATRIC" id="fig|883113.3.peg.1177"/>
<comment type="caution">
    <text evidence="4">The sequence shown here is derived from an EMBL/GenBank/DDBJ whole genome shotgun (WGS) entry which is preliminary data.</text>
</comment>
<dbReference type="STRING" id="883113.HMPREF9708_01182"/>
<dbReference type="SUPFAM" id="SSF54637">
    <property type="entry name" value="Thioesterase/thiol ester dehydrase-isomerase"/>
    <property type="match status" value="1"/>
</dbReference>
<dbReference type="PIRSF" id="PIRSF014972">
    <property type="entry name" value="FlK"/>
    <property type="match status" value="1"/>
</dbReference>
<dbReference type="InterPro" id="IPR025540">
    <property type="entry name" value="FlK"/>
</dbReference>
<evidence type="ECO:0000256" key="1">
    <source>
        <dbReference type="PIRSR" id="PIRSR014972-1"/>
    </source>
</evidence>
<dbReference type="Gene3D" id="3.10.129.10">
    <property type="entry name" value="Hotdog Thioesterase"/>
    <property type="match status" value="1"/>
</dbReference>
<reference evidence="4 5" key="1">
    <citation type="submission" date="2012-01" db="EMBL/GenBank/DDBJ databases">
        <title>The Genome Sequence of Facklamia languida CCUG 37842.</title>
        <authorList>
            <consortium name="The Broad Institute Genome Sequencing Platform"/>
            <person name="Earl A."/>
            <person name="Ward D."/>
            <person name="Feldgarden M."/>
            <person name="Gevers D."/>
            <person name="Huys G."/>
            <person name="Young S.K."/>
            <person name="Zeng Q."/>
            <person name="Gargeya S."/>
            <person name="Fitzgerald M."/>
            <person name="Haas B."/>
            <person name="Abouelleil A."/>
            <person name="Alvarado L."/>
            <person name="Arachchi H.M."/>
            <person name="Berlin A."/>
            <person name="Chapman S.B."/>
            <person name="Gearin G."/>
            <person name="Goldberg J."/>
            <person name="Griggs A."/>
            <person name="Gujja S."/>
            <person name="Hansen M."/>
            <person name="Heiman D."/>
            <person name="Howarth C."/>
            <person name="Larimer J."/>
            <person name="Lui A."/>
            <person name="MacDonald P.J.P."/>
            <person name="McCowen C."/>
            <person name="Montmayeur A."/>
            <person name="Murphy C."/>
            <person name="Neiman D."/>
            <person name="Pearson M."/>
            <person name="Priest M."/>
            <person name="Roberts A."/>
            <person name="Saif S."/>
            <person name="Shea T."/>
            <person name="Sisk P."/>
            <person name="Stolte C."/>
            <person name="Sykes S."/>
            <person name="Wortman J."/>
            <person name="Nusbaum C."/>
            <person name="Birren B."/>
        </authorList>
    </citation>
    <scope>NUCLEOTIDE SEQUENCE [LARGE SCALE GENOMIC DNA]</scope>
    <source>
        <strain evidence="4 5">CCUG 37842</strain>
    </source>
</reference>
<evidence type="ECO:0000313" key="5">
    <source>
        <dbReference type="Proteomes" id="UP000006190"/>
    </source>
</evidence>
<feature type="active site" evidence="1">
    <location>
        <position position="38"/>
    </location>
</feature>
<dbReference type="EMBL" id="AGEG01000014">
    <property type="protein sequence ID" value="EHR36510.1"/>
    <property type="molecule type" value="Genomic_DNA"/>
</dbReference>
<name>H3NJZ3_9LACT</name>
<dbReference type="HOGENOM" id="CLU_119426_3_0_9"/>
<feature type="binding site" evidence="2">
    <location>
        <position position="110"/>
    </location>
    <ligand>
        <name>substrate</name>
    </ligand>
</feature>
<evidence type="ECO:0000259" key="3">
    <source>
        <dbReference type="Pfam" id="PF22636"/>
    </source>
</evidence>
<feature type="binding site" evidence="2">
    <location>
        <position position="59"/>
    </location>
    <ligand>
        <name>CoA</name>
        <dbReference type="ChEBI" id="CHEBI:57287"/>
    </ligand>
</feature>
<dbReference type="OrthoDB" id="6902891at2"/>
<organism evidence="4 5">
    <name type="scientific">Facklamia languida CCUG 37842</name>
    <dbReference type="NCBI Taxonomy" id="883113"/>
    <lineage>
        <taxon>Bacteria</taxon>
        <taxon>Bacillati</taxon>
        <taxon>Bacillota</taxon>
        <taxon>Bacilli</taxon>
        <taxon>Lactobacillales</taxon>
        <taxon>Aerococcaceae</taxon>
        <taxon>Facklamia</taxon>
    </lineage>
</organism>
<evidence type="ECO:0000256" key="2">
    <source>
        <dbReference type="PIRSR" id="PIRSR014972-2"/>
    </source>
</evidence>
<dbReference type="RefSeq" id="WP_006309367.1">
    <property type="nucleotide sequence ID" value="NZ_JH601133.1"/>
</dbReference>
<dbReference type="Proteomes" id="UP000006190">
    <property type="component" value="Unassembled WGS sequence"/>
</dbReference>
<feature type="domain" description="Fluoroacetyl-CoA-specific thioesterase-like" evidence="3">
    <location>
        <begin position="11"/>
        <end position="114"/>
    </location>
</feature>
<sequence length="130" mass="14257">MTAIYTKNYEVTPEQAASAVGSGDLPVLATPALIALMENACYTYSQEVLIEDPQQTSVGAKIEVNHLLASPIKGTVQVVIDQVHQEGRHIHFEMTAYVQDKKVATGLHERVIIDPDRLLAKVDANFIDEV</sequence>
<accession>H3NJZ3</accession>
<dbReference type="InterPro" id="IPR029069">
    <property type="entry name" value="HotDog_dom_sf"/>
</dbReference>
<dbReference type="PANTHER" id="PTHR36934">
    <property type="entry name" value="BLR0278 PROTEIN"/>
    <property type="match status" value="1"/>
</dbReference>